<dbReference type="Pfam" id="PF04438">
    <property type="entry name" value="zf-HIT"/>
    <property type="match status" value="1"/>
</dbReference>
<feature type="compositionally biased region" description="Basic and acidic residues" evidence="14">
    <location>
        <begin position="249"/>
        <end position="272"/>
    </location>
</feature>
<feature type="region of interest" description="Disordered" evidence="14">
    <location>
        <begin position="177"/>
        <end position="280"/>
    </location>
</feature>
<dbReference type="PANTHER" id="PTHR13483">
    <property type="entry name" value="BOX C_D SNORNA PROTEIN 1-RELATED"/>
    <property type="match status" value="1"/>
</dbReference>
<keyword evidence="1" id="KW-1017">Isopeptide bond</keyword>
<comment type="similarity">
    <text evidence="9">Belongs to the BCD1 family.</text>
</comment>
<dbReference type="PANTHER" id="PTHR13483:SF11">
    <property type="entry name" value="ZINC FINGER HIT DOMAIN-CONTAINING PROTEIN 3"/>
    <property type="match status" value="1"/>
</dbReference>
<dbReference type="InterPro" id="IPR057721">
    <property type="entry name" value="BCD1_alpha/beta"/>
</dbReference>
<sequence length="401" mass="44828">MTDQTLLSELCSICNTNASKYCCPGCSARTCSLPCYKRHQQWAQCSGQRDPTKFVKKSQLVTPAGIDHDFNFLTGIERNIDKAEQGLNASGDSSTTTPKSWSRHAQKGETNYQHLEAAGVQVIRAPKGLSRQKENKSHRSNKKKPNGHYSILWTVEWLDDQQKRLLTETSSTCQIVDAHPFAPQDQHKGKKRKRHVDGATATTTSISQNASPSQNQDESVLDISIDNIQVLSKEPEHPSPRRRATSPDAQKDKETQANVAETHDSDTRHDGPGAESVGNGQYRFYLVKPRTSTSRRVLIPLEPTSTLSECLRGRTVLEYPTIYAFAGNLTTLPQEFMLEDDYAREEAGQQKEFDELMGELDPEILKRLQDDGGMGHAREKAEVVDESRILDVLKKDFGSTL</sequence>
<evidence type="ECO:0000256" key="12">
    <source>
        <dbReference type="ARBA" id="ARBA00077531"/>
    </source>
</evidence>
<dbReference type="InterPro" id="IPR007529">
    <property type="entry name" value="Znf_HIT"/>
</dbReference>
<evidence type="ECO:0000256" key="5">
    <source>
        <dbReference type="ARBA" id="ARBA00022771"/>
    </source>
</evidence>
<proteinExistence type="inferred from homology"/>
<dbReference type="PROSITE" id="PS51083">
    <property type="entry name" value="ZF_HIT"/>
    <property type="match status" value="1"/>
</dbReference>
<gene>
    <name evidence="16" type="ORF">FB567DRAFT_39003</name>
</gene>
<dbReference type="AlphaFoldDB" id="A0A8K0RI23"/>
<evidence type="ECO:0000256" key="9">
    <source>
        <dbReference type="ARBA" id="ARBA00049654"/>
    </source>
</evidence>
<dbReference type="GO" id="GO:0008270">
    <property type="term" value="F:zinc ion binding"/>
    <property type="evidence" value="ECO:0007669"/>
    <property type="project" value="UniProtKB-UniRule"/>
</dbReference>
<dbReference type="Gene3D" id="3.30.60.190">
    <property type="match status" value="1"/>
</dbReference>
<evidence type="ECO:0000256" key="13">
    <source>
        <dbReference type="PROSITE-ProRule" id="PRU00453"/>
    </source>
</evidence>
<dbReference type="GO" id="GO:0005634">
    <property type="term" value="C:nucleus"/>
    <property type="evidence" value="ECO:0007669"/>
    <property type="project" value="TreeGrafter"/>
</dbReference>
<evidence type="ECO:0000256" key="14">
    <source>
        <dbReference type="SAM" id="MobiDB-lite"/>
    </source>
</evidence>
<dbReference type="GO" id="GO:0000463">
    <property type="term" value="P:maturation of LSU-rRNA from tricistronic rRNA transcript (SSU-rRNA, 5.8S rRNA, LSU-rRNA)"/>
    <property type="evidence" value="ECO:0007669"/>
    <property type="project" value="TreeGrafter"/>
</dbReference>
<evidence type="ECO:0000256" key="10">
    <source>
        <dbReference type="ARBA" id="ARBA00061949"/>
    </source>
</evidence>
<comment type="subunit">
    <text evidence="10">Interacts with FBL, SNU13, NOP58, NUFIP1, RUVBL1, RUVBL2 and TAF9. Interacts (via HIT-type zinc finger) with the RUVBL1/RUVBL2 complex in the presence of ADP.</text>
</comment>
<organism evidence="16 17">
    <name type="scientific">Paraphoma chrysanthemicola</name>
    <dbReference type="NCBI Taxonomy" id="798071"/>
    <lineage>
        <taxon>Eukaryota</taxon>
        <taxon>Fungi</taxon>
        <taxon>Dikarya</taxon>
        <taxon>Ascomycota</taxon>
        <taxon>Pezizomycotina</taxon>
        <taxon>Dothideomycetes</taxon>
        <taxon>Pleosporomycetidae</taxon>
        <taxon>Pleosporales</taxon>
        <taxon>Pleosporineae</taxon>
        <taxon>Phaeosphaeriaceae</taxon>
        <taxon>Paraphoma</taxon>
    </lineage>
</organism>
<keyword evidence="5 13" id="KW-0863">Zinc-finger</keyword>
<dbReference type="GO" id="GO:0070761">
    <property type="term" value="C:pre-snoRNP complex"/>
    <property type="evidence" value="ECO:0007669"/>
    <property type="project" value="TreeGrafter"/>
</dbReference>
<dbReference type="GO" id="GO:0048254">
    <property type="term" value="P:snoRNA localization"/>
    <property type="evidence" value="ECO:0007669"/>
    <property type="project" value="TreeGrafter"/>
</dbReference>
<evidence type="ECO:0000256" key="7">
    <source>
        <dbReference type="ARBA" id="ARBA00022843"/>
    </source>
</evidence>
<protein>
    <recommendedName>
        <fullName evidence="11">Box C/D snoRNA protein 1</fullName>
    </recommendedName>
    <alternativeName>
        <fullName evidence="12">Zinc finger HIT domain-containing protein 6</fullName>
    </alternativeName>
</protein>
<keyword evidence="17" id="KW-1185">Reference proteome</keyword>
<keyword evidence="2" id="KW-0690">Ribosome biogenesis</keyword>
<dbReference type="Pfam" id="PF25790">
    <property type="entry name" value="BCD1"/>
    <property type="match status" value="1"/>
</dbReference>
<feature type="compositionally biased region" description="Polar residues" evidence="14">
    <location>
        <begin position="200"/>
        <end position="218"/>
    </location>
</feature>
<keyword evidence="6" id="KW-0862">Zinc</keyword>
<dbReference type="SUPFAM" id="SSF144232">
    <property type="entry name" value="HIT/MYND zinc finger-like"/>
    <property type="match status" value="1"/>
</dbReference>
<keyword evidence="3" id="KW-0597">Phosphoprotein</keyword>
<evidence type="ECO:0000256" key="3">
    <source>
        <dbReference type="ARBA" id="ARBA00022553"/>
    </source>
</evidence>
<comment type="function">
    <text evidence="8">Required for box C/D snoRNAs accumulation involved in snoRNA processing, snoRNA transport to the nucleolus and ribosome biogenesis.</text>
</comment>
<dbReference type="FunFam" id="3.30.60.190:FF:000001">
    <property type="entry name" value="box C/D snoRNA protein 1"/>
    <property type="match status" value="1"/>
</dbReference>
<evidence type="ECO:0000313" key="16">
    <source>
        <dbReference type="EMBL" id="KAH7095758.1"/>
    </source>
</evidence>
<evidence type="ECO:0000313" key="17">
    <source>
        <dbReference type="Proteomes" id="UP000813461"/>
    </source>
</evidence>
<evidence type="ECO:0000259" key="15">
    <source>
        <dbReference type="PROSITE" id="PS51083"/>
    </source>
</evidence>
<reference evidence="16" key="1">
    <citation type="journal article" date="2021" name="Nat. Commun.">
        <title>Genetic determinants of endophytism in the Arabidopsis root mycobiome.</title>
        <authorList>
            <person name="Mesny F."/>
            <person name="Miyauchi S."/>
            <person name="Thiergart T."/>
            <person name="Pickel B."/>
            <person name="Atanasova L."/>
            <person name="Karlsson M."/>
            <person name="Huettel B."/>
            <person name="Barry K.W."/>
            <person name="Haridas S."/>
            <person name="Chen C."/>
            <person name="Bauer D."/>
            <person name="Andreopoulos W."/>
            <person name="Pangilinan J."/>
            <person name="LaButti K."/>
            <person name="Riley R."/>
            <person name="Lipzen A."/>
            <person name="Clum A."/>
            <person name="Drula E."/>
            <person name="Henrissat B."/>
            <person name="Kohler A."/>
            <person name="Grigoriev I.V."/>
            <person name="Martin F.M."/>
            <person name="Hacquard S."/>
        </authorList>
    </citation>
    <scope>NUCLEOTIDE SEQUENCE</scope>
    <source>
        <strain evidence="16">MPI-SDFR-AT-0120</strain>
    </source>
</reference>
<evidence type="ECO:0000256" key="1">
    <source>
        <dbReference type="ARBA" id="ARBA00022499"/>
    </source>
</evidence>
<accession>A0A8K0RI23</accession>
<evidence type="ECO:0000256" key="2">
    <source>
        <dbReference type="ARBA" id="ARBA00022517"/>
    </source>
</evidence>
<evidence type="ECO:0000256" key="8">
    <source>
        <dbReference type="ARBA" id="ARBA00049598"/>
    </source>
</evidence>
<name>A0A8K0RI23_9PLEO</name>
<feature type="region of interest" description="Disordered" evidence="14">
    <location>
        <begin position="86"/>
        <end position="146"/>
    </location>
</feature>
<dbReference type="Proteomes" id="UP000813461">
    <property type="component" value="Unassembled WGS sequence"/>
</dbReference>
<evidence type="ECO:0000256" key="11">
    <source>
        <dbReference type="ARBA" id="ARBA00068630"/>
    </source>
</evidence>
<feature type="compositionally biased region" description="Polar residues" evidence="14">
    <location>
        <begin position="87"/>
        <end position="100"/>
    </location>
</feature>
<evidence type="ECO:0000256" key="4">
    <source>
        <dbReference type="ARBA" id="ARBA00022723"/>
    </source>
</evidence>
<keyword evidence="4" id="KW-0479">Metal-binding</keyword>
<dbReference type="OrthoDB" id="272357at2759"/>
<keyword evidence="7" id="KW-0832">Ubl conjugation</keyword>
<dbReference type="GO" id="GO:0000492">
    <property type="term" value="P:box C/D snoRNP assembly"/>
    <property type="evidence" value="ECO:0007669"/>
    <property type="project" value="TreeGrafter"/>
</dbReference>
<comment type="caution">
    <text evidence="16">The sequence shown here is derived from an EMBL/GenBank/DDBJ whole genome shotgun (WGS) entry which is preliminary data.</text>
</comment>
<dbReference type="InterPro" id="IPR051639">
    <property type="entry name" value="BCD1"/>
</dbReference>
<evidence type="ECO:0000256" key="6">
    <source>
        <dbReference type="ARBA" id="ARBA00022833"/>
    </source>
</evidence>
<feature type="domain" description="HIT-type" evidence="15">
    <location>
        <begin position="11"/>
        <end position="45"/>
    </location>
</feature>
<dbReference type="EMBL" id="JAGMVJ010000001">
    <property type="protein sequence ID" value="KAH7095758.1"/>
    <property type="molecule type" value="Genomic_DNA"/>
</dbReference>
<dbReference type="CDD" id="cd23023">
    <property type="entry name" value="zf-HIT_BCD1"/>
    <property type="match status" value="1"/>
</dbReference>